<protein>
    <recommendedName>
        <fullName evidence="3">DZANK-type domain-containing protein</fullName>
    </recommendedName>
</protein>
<evidence type="ECO:0000313" key="5">
    <source>
        <dbReference type="Proteomes" id="UP000612808"/>
    </source>
</evidence>
<dbReference type="InterPro" id="IPR025874">
    <property type="entry name" value="DZR"/>
</dbReference>
<feature type="transmembrane region" description="Helical" evidence="2">
    <location>
        <begin position="12"/>
        <end position="34"/>
    </location>
</feature>
<name>A0A8J3J495_9ACTN</name>
<keyword evidence="2" id="KW-0812">Transmembrane</keyword>
<dbReference type="Proteomes" id="UP000612808">
    <property type="component" value="Unassembled WGS sequence"/>
</dbReference>
<evidence type="ECO:0000313" key="4">
    <source>
        <dbReference type="EMBL" id="GID11860.1"/>
    </source>
</evidence>
<evidence type="ECO:0000256" key="1">
    <source>
        <dbReference type="SAM" id="MobiDB-lite"/>
    </source>
</evidence>
<dbReference type="Pfam" id="PF12773">
    <property type="entry name" value="DZR"/>
    <property type="match status" value="1"/>
</dbReference>
<dbReference type="RefSeq" id="WP_203657853.1">
    <property type="nucleotide sequence ID" value="NZ_BAAAZM010000005.1"/>
</dbReference>
<keyword evidence="2" id="KW-0472">Membrane</keyword>
<evidence type="ECO:0000259" key="3">
    <source>
        <dbReference type="Pfam" id="PF12773"/>
    </source>
</evidence>
<organism evidence="4 5">
    <name type="scientific">Actinocatenispora rupis</name>
    <dbReference type="NCBI Taxonomy" id="519421"/>
    <lineage>
        <taxon>Bacteria</taxon>
        <taxon>Bacillati</taxon>
        <taxon>Actinomycetota</taxon>
        <taxon>Actinomycetes</taxon>
        <taxon>Micromonosporales</taxon>
        <taxon>Micromonosporaceae</taxon>
        <taxon>Actinocatenispora</taxon>
    </lineage>
</organism>
<comment type="caution">
    <text evidence="4">The sequence shown here is derived from an EMBL/GenBank/DDBJ whole genome shotgun (WGS) entry which is preliminary data.</text>
</comment>
<evidence type="ECO:0000256" key="2">
    <source>
        <dbReference type="SAM" id="Phobius"/>
    </source>
</evidence>
<feature type="compositionally biased region" description="Polar residues" evidence="1">
    <location>
        <begin position="356"/>
        <end position="369"/>
    </location>
</feature>
<dbReference type="EMBL" id="BOMB01000015">
    <property type="protein sequence ID" value="GID11860.1"/>
    <property type="molecule type" value="Genomic_DNA"/>
</dbReference>
<keyword evidence="2" id="KW-1133">Transmembrane helix</keyword>
<keyword evidence="5" id="KW-1185">Reference proteome</keyword>
<feature type="compositionally biased region" description="Pro residues" evidence="1">
    <location>
        <begin position="439"/>
        <end position="449"/>
    </location>
</feature>
<accession>A0A8J3J495</accession>
<feature type="region of interest" description="Disordered" evidence="1">
    <location>
        <begin position="187"/>
        <end position="456"/>
    </location>
</feature>
<dbReference type="AlphaFoldDB" id="A0A8J3J495"/>
<reference evidence="4" key="1">
    <citation type="submission" date="2021-01" db="EMBL/GenBank/DDBJ databases">
        <title>Whole genome shotgun sequence of Actinocatenispora rupis NBRC 107355.</title>
        <authorList>
            <person name="Komaki H."/>
            <person name="Tamura T."/>
        </authorList>
    </citation>
    <scope>NUCLEOTIDE SEQUENCE</scope>
    <source>
        <strain evidence="4">NBRC 107355</strain>
    </source>
</reference>
<feature type="domain" description="DZANK-type" evidence="3">
    <location>
        <begin position="120"/>
        <end position="165"/>
    </location>
</feature>
<sequence>MAGRAGRARRRLGWTLLLGLSAIAAVLLVVHLLWPARVDAIALVLLVLVALPGLGLVLDSAELPGGVKVQFRALERRVERTAATADAALGAATAGAPTPVPPVRPLLAATRGGPATTRRCPTCGTGTAAGDLFCRHCGAELAPRCPRCGSDLGPRPHGNYCPHCGVRLAGADHPDPLVGRPVEQAVPSEGHATTDGGDGAVPPVSAPPAHQGTAFHGPVPTLAWTSDTDGPYGIGPFWPRGTSPWESGPATPATPASSGDEPPEDAAPPPPTSRQATGNAGQAAEPDSHTRHTTGSDSTTARGVGSAPTAGPGVGSGSTTGRGAQRASGAGQGAGSAPMTGQAAGSDFATGRGAQRDSNAGQGAGSDSTAGRGARPEGAGTGQDGEIGADSSGEGGPDSVAVQGNDGVVEEEVRGQRPDVGMPQVPPTGRRPSPDHPGELPPPRPPVPGPRRETPSRTWWRRWRRPVSAAPAGWDDAPMPDVGEVAELADRYERQRARMRSGPRRTAAMNELFGRLMVATLRDPGFAAERALRSDRAGWRLAGCASAYAAPRPELLPVLLAGVLAEDLPFNQYWGLRALARALSLPDRPELPAGAYAELVGLRRRTARRDADRAHEVDAILDLLAGDDRAGS</sequence>
<gene>
    <name evidence="4" type="ORF">Aru02nite_27490</name>
</gene>
<proteinExistence type="predicted"/>